<dbReference type="Proteomes" id="UP001162483">
    <property type="component" value="Unassembled WGS sequence"/>
</dbReference>
<feature type="non-terminal residue" evidence="1">
    <location>
        <position position="1"/>
    </location>
</feature>
<proteinExistence type="predicted"/>
<keyword evidence="2" id="KW-1185">Reference proteome</keyword>
<name>A0ABN9G439_9NEOB</name>
<sequence length="79" mass="8474">CSQSVPPISASQCRLSVPSVPPNSASQCCLSVPYISAIYQCPSVMTVNAHQWHLPVPSHQCPSVPPISVHQCRLISAHQ</sequence>
<evidence type="ECO:0000313" key="1">
    <source>
        <dbReference type="EMBL" id="CAI9602283.1"/>
    </source>
</evidence>
<comment type="caution">
    <text evidence="1">The sequence shown here is derived from an EMBL/GenBank/DDBJ whole genome shotgun (WGS) entry which is preliminary data.</text>
</comment>
<reference evidence="1" key="1">
    <citation type="submission" date="2023-05" db="EMBL/GenBank/DDBJ databases">
        <authorList>
            <person name="Stuckert A."/>
        </authorList>
    </citation>
    <scope>NUCLEOTIDE SEQUENCE</scope>
</reference>
<organism evidence="1 2">
    <name type="scientific">Staurois parvus</name>
    <dbReference type="NCBI Taxonomy" id="386267"/>
    <lineage>
        <taxon>Eukaryota</taxon>
        <taxon>Metazoa</taxon>
        <taxon>Chordata</taxon>
        <taxon>Craniata</taxon>
        <taxon>Vertebrata</taxon>
        <taxon>Euteleostomi</taxon>
        <taxon>Amphibia</taxon>
        <taxon>Batrachia</taxon>
        <taxon>Anura</taxon>
        <taxon>Neobatrachia</taxon>
        <taxon>Ranoidea</taxon>
        <taxon>Ranidae</taxon>
        <taxon>Staurois</taxon>
    </lineage>
</organism>
<dbReference type="EMBL" id="CATNWA010017667">
    <property type="protein sequence ID" value="CAI9602283.1"/>
    <property type="molecule type" value="Genomic_DNA"/>
</dbReference>
<evidence type="ECO:0000313" key="2">
    <source>
        <dbReference type="Proteomes" id="UP001162483"/>
    </source>
</evidence>
<protein>
    <submittedName>
        <fullName evidence="1">Uncharacterized protein</fullName>
    </submittedName>
</protein>
<gene>
    <name evidence="1" type="ORF">SPARVUS_LOCUS13111215</name>
</gene>
<accession>A0ABN9G439</accession>